<feature type="compositionally biased region" description="Basic and acidic residues" evidence="4">
    <location>
        <begin position="562"/>
        <end position="578"/>
    </location>
</feature>
<dbReference type="GO" id="GO:0005096">
    <property type="term" value="F:GTPase activator activity"/>
    <property type="evidence" value="ECO:0007669"/>
    <property type="project" value="UniProtKB-KW"/>
</dbReference>
<dbReference type="GO" id="GO:0031267">
    <property type="term" value="F:small GTPase binding"/>
    <property type="evidence" value="ECO:0007669"/>
    <property type="project" value="TreeGrafter"/>
</dbReference>
<protein>
    <submittedName>
        <fullName evidence="7">Ecotropic viral integration site 5 protein homolog</fullName>
    </submittedName>
</protein>
<feature type="coiled-coil region" evidence="3">
    <location>
        <begin position="336"/>
        <end position="377"/>
    </location>
</feature>
<evidence type="ECO:0000256" key="3">
    <source>
        <dbReference type="SAM" id="Coils"/>
    </source>
</evidence>
<dbReference type="FunFam" id="1.10.10.750:FF:000003">
    <property type="entry name" value="GTPase activating protein (Evi5)"/>
    <property type="match status" value="1"/>
</dbReference>
<dbReference type="GeneID" id="115812254"/>
<dbReference type="OrthoDB" id="295078at2759"/>
<evidence type="ECO:0000256" key="2">
    <source>
        <dbReference type="ARBA" id="ARBA00023054"/>
    </source>
</evidence>
<organism evidence="6 7">
    <name type="scientific">Chanos chanos</name>
    <name type="common">Milkfish</name>
    <name type="synonym">Mugil chanos</name>
    <dbReference type="NCBI Taxonomy" id="29144"/>
    <lineage>
        <taxon>Eukaryota</taxon>
        <taxon>Metazoa</taxon>
        <taxon>Chordata</taxon>
        <taxon>Craniata</taxon>
        <taxon>Vertebrata</taxon>
        <taxon>Euteleostomi</taxon>
        <taxon>Actinopterygii</taxon>
        <taxon>Neopterygii</taxon>
        <taxon>Teleostei</taxon>
        <taxon>Ostariophysi</taxon>
        <taxon>Gonorynchiformes</taxon>
        <taxon>Chanidae</taxon>
        <taxon>Chanos</taxon>
    </lineage>
</organism>
<dbReference type="Pfam" id="PF23436">
    <property type="entry name" value="RabGap-TBC_2"/>
    <property type="match status" value="1"/>
</dbReference>
<dbReference type="InterPro" id="IPR050302">
    <property type="entry name" value="Rab_GAP_TBC_domain"/>
</dbReference>
<keyword evidence="2 3" id="KW-0175">Coiled coil</keyword>
<evidence type="ECO:0000256" key="4">
    <source>
        <dbReference type="SAM" id="MobiDB-lite"/>
    </source>
</evidence>
<sequence>MDFLSPPSPATTSPLSPDEEKLLAKLEAQNRLLETDSKSLYSVSGVLHSPSAPKVFSFEEESWNIWGYIVKEWDDWSKRKVKQLKEMVRRGIPHHFRSVAWQLLCNSQNAPVRKQYSQLLKMSSPYEKVIRRELTKTLSHHTVFQGQDGLCQKPLFNVIKAYSILDKEIGYSQKCTFIVGLLLTQMPEEEAFSVFVMLMQEFRLRELYKSNMTALGLCVYQFEGMVQEDLPELHSHFQAQGFQTAMYSADWFLTLFLSSFPLSLALRVFDIFLCEGLEIVFRVGMAILQMNQEKLMNLDLEGLTRYLQNDAPHQFVSDPERLIAAAYQVKYNPKKLKKLERDYTTIKMKEQEDQEEIRRLRSENRLLRQKIETLEKVSTQRTKYSEDLVVQMEQELMQVRLNEAACQCALKQMQAEILHLEKSNTVHSDENSVTHLQEQLISGRLREAESLTELKELRQHIKDLDEQWQRRQIDQWRVTGAKGSVESELQNEVMTARLGETHTQALLRESRHRLLQLETQKQIYEKQLRRVEQENCHQGELVQRMTAQNQHLREQLQGNRQEGQDSETKTKDVMHQEEADNMTTITKLQRKITELQAEV</sequence>
<evidence type="ECO:0000256" key="1">
    <source>
        <dbReference type="ARBA" id="ARBA00022468"/>
    </source>
</evidence>
<dbReference type="CTD" id="100332570"/>
<feature type="region of interest" description="Disordered" evidence="4">
    <location>
        <begin position="556"/>
        <end position="578"/>
    </location>
</feature>
<dbReference type="PANTHER" id="PTHR47219:SF22">
    <property type="entry name" value="RAB-GAP TBC DOMAIN-CONTAINING PROTEIN"/>
    <property type="match status" value="1"/>
</dbReference>
<keyword evidence="1" id="KW-0343">GTPase activation</keyword>
<keyword evidence="6" id="KW-1185">Reference proteome</keyword>
<dbReference type="SUPFAM" id="SSF47923">
    <property type="entry name" value="Ypt/Rab-GAP domain of gyp1p"/>
    <property type="match status" value="2"/>
</dbReference>
<gene>
    <name evidence="7" type="primary">evi5a</name>
</gene>
<accession>A0A6J2VEF3</accession>
<dbReference type="AlphaFoldDB" id="A0A6J2VEF3"/>
<feature type="domain" description="Rab-GAP TBC" evidence="5">
    <location>
        <begin position="91"/>
        <end position="276"/>
    </location>
</feature>
<dbReference type="PANTHER" id="PTHR47219">
    <property type="entry name" value="RAB GTPASE-ACTIVATING PROTEIN 1-LIKE"/>
    <property type="match status" value="1"/>
</dbReference>
<dbReference type="FunFam" id="1.10.472.80:FF:000002">
    <property type="entry name" value="Ecotropic viral integration site 5"/>
    <property type="match status" value="1"/>
</dbReference>
<evidence type="ECO:0000313" key="7">
    <source>
        <dbReference type="RefSeq" id="XP_030630599.1"/>
    </source>
</evidence>
<dbReference type="RefSeq" id="XP_030630599.1">
    <property type="nucleotide sequence ID" value="XM_030774739.1"/>
</dbReference>
<dbReference type="Proteomes" id="UP000504632">
    <property type="component" value="Chromosome 5"/>
</dbReference>
<name>A0A6J2VEF3_CHACN</name>
<dbReference type="PROSITE" id="PS50086">
    <property type="entry name" value="TBC_RABGAP"/>
    <property type="match status" value="1"/>
</dbReference>
<evidence type="ECO:0000259" key="5">
    <source>
        <dbReference type="PROSITE" id="PS50086"/>
    </source>
</evidence>
<dbReference type="SMART" id="SM00164">
    <property type="entry name" value="TBC"/>
    <property type="match status" value="1"/>
</dbReference>
<dbReference type="Gene3D" id="1.10.10.750">
    <property type="entry name" value="Ypt/Rab-GAP domain of gyp1p, domain 1"/>
    <property type="match status" value="1"/>
</dbReference>
<dbReference type="InParanoid" id="A0A6J2VEF3"/>
<dbReference type="InterPro" id="IPR035969">
    <property type="entry name" value="Rab-GAP_TBC_sf"/>
</dbReference>
<evidence type="ECO:0000313" key="6">
    <source>
        <dbReference type="Proteomes" id="UP000504632"/>
    </source>
</evidence>
<dbReference type="FunFam" id="1.10.8.270:FF:000001">
    <property type="entry name" value="TBC1 domain family member 1"/>
    <property type="match status" value="1"/>
</dbReference>
<dbReference type="InterPro" id="IPR000195">
    <property type="entry name" value="Rab-GAP-TBC_dom"/>
</dbReference>
<dbReference type="Gene3D" id="1.10.472.80">
    <property type="entry name" value="Ypt/Rab-GAP domain of gyp1p, domain 3"/>
    <property type="match status" value="1"/>
</dbReference>
<reference evidence="7" key="1">
    <citation type="submission" date="2025-08" db="UniProtKB">
        <authorList>
            <consortium name="RefSeq"/>
        </authorList>
    </citation>
    <scope>IDENTIFICATION</scope>
</reference>
<dbReference type="Gene3D" id="1.10.8.270">
    <property type="entry name" value="putative rabgap domain of human tbc1 domain family member 14 like domains"/>
    <property type="match status" value="1"/>
</dbReference>
<proteinExistence type="predicted"/>